<dbReference type="RefSeq" id="WP_114895798.1">
    <property type="nucleotide sequence ID" value="NZ_CP022674.1"/>
</dbReference>
<keyword evidence="4" id="KW-1003">Cell membrane</keyword>
<evidence type="ECO:0000256" key="12">
    <source>
        <dbReference type="ARBA" id="ARBA00023012"/>
    </source>
</evidence>
<keyword evidence="8" id="KW-0547">Nucleotide-binding</keyword>
<feature type="transmembrane region" description="Helical" evidence="14">
    <location>
        <begin position="170"/>
        <end position="190"/>
    </location>
</feature>
<proteinExistence type="predicted"/>
<dbReference type="PRINTS" id="PR00344">
    <property type="entry name" value="BCTRLSENSOR"/>
</dbReference>
<accession>A0AA86LVV7</accession>
<dbReference type="GO" id="GO:0005524">
    <property type="term" value="F:ATP binding"/>
    <property type="evidence" value="ECO:0007669"/>
    <property type="project" value="UniProtKB-KW"/>
</dbReference>
<dbReference type="PANTHER" id="PTHR45528">
    <property type="entry name" value="SENSOR HISTIDINE KINASE CPXA"/>
    <property type="match status" value="1"/>
</dbReference>
<keyword evidence="7 14" id="KW-0812">Transmembrane</keyword>
<keyword evidence="11 14" id="KW-1133">Transmembrane helix</keyword>
<dbReference type="InterPro" id="IPR003661">
    <property type="entry name" value="HisK_dim/P_dom"/>
</dbReference>
<dbReference type="FunFam" id="1.10.287.130:FF:000001">
    <property type="entry name" value="Two-component sensor histidine kinase"/>
    <property type="match status" value="1"/>
</dbReference>
<evidence type="ECO:0000256" key="14">
    <source>
        <dbReference type="SAM" id="Phobius"/>
    </source>
</evidence>
<dbReference type="SUPFAM" id="SSF47384">
    <property type="entry name" value="Homodimeric domain of signal transducing histidine kinase"/>
    <property type="match status" value="1"/>
</dbReference>
<evidence type="ECO:0000256" key="5">
    <source>
        <dbReference type="ARBA" id="ARBA00022553"/>
    </source>
</evidence>
<gene>
    <name evidence="17" type="ORF">CIB87_13100</name>
</gene>
<evidence type="ECO:0000313" key="18">
    <source>
        <dbReference type="Proteomes" id="UP000253834"/>
    </source>
</evidence>
<dbReference type="GO" id="GO:0005886">
    <property type="term" value="C:plasma membrane"/>
    <property type="evidence" value="ECO:0007669"/>
    <property type="project" value="UniProtKB-SubCell"/>
</dbReference>
<dbReference type="InterPro" id="IPR036097">
    <property type="entry name" value="HisK_dim/P_sf"/>
</dbReference>
<dbReference type="Gene3D" id="1.10.287.130">
    <property type="match status" value="1"/>
</dbReference>
<evidence type="ECO:0000256" key="7">
    <source>
        <dbReference type="ARBA" id="ARBA00022692"/>
    </source>
</evidence>
<dbReference type="PROSITE" id="PS50109">
    <property type="entry name" value="HIS_KIN"/>
    <property type="match status" value="1"/>
</dbReference>
<dbReference type="SUPFAM" id="SSF55874">
    <property type="entry name" value="ATPase domain of HSP90 chaperone/DNA topoisomerase II/histidine kinase"/>
    <property type="match status" value="1"/>
</dbReference>
<keyword evidence="10" id="KW-0067">ATP-binding</keyword>
<dbReference type="InterPro" id="IPR003660">
    <property type="entry name" value="HAMP_dom"/>
</dbReference>
<dbReference type="InterPro" id="IPR036890">
    <property type="entry name" value="HATPase_C_sf"/>
</dbReference>
<evidence type="ECO:0000313" key="17">
    <source>
        <dbReference type="EMBL" id="AXI29907.1"/>
    </source>
</evidence>
<evidence type="ECO:0000256" key="6">
    <source>
        <dbReference type="ARBA" id="ARBA00022679"/>
    </source>
</evidence>
<reference evidence="17 18" key="1">
    <citation type="submission" date="2017-07" db="EMBL/GenBank/DDBJ databases">
        <title>Isolation and development of strain Bacillus megaterium SR7 for enhanced growth and metabolite production under supercritical carbon dioxide.</title>
        <authorList>
            <person name="Freedman A.J.E."/>
            <person name="Peet K.C."/>
            <person name="Boock J.T."/>
            <person name="Penn K."/>
            <person name="Prather K.L.J."/>
            <person name="Thompson J.R."/>
        </authorList>
    </citation>
    <scope>NUCLEOTIDE SEQUENCE [LARGE SCALE GENOMIC DNA]</scope>
    <source>
        <strain evidence="17 18">SR7</strain>
    </source>
</reference>
<dbReference type="InterPro" id="IPR050398">
    <property type="entry name" value="HssS/ArlS-like"/>
</dbReference>
<evidence type="ECO:0000256" key="1">
    <source>
        <dbReference type="ARBA" id="ARBA00000085"/>
    </source>
</evidence>
<evidence type="ECO:0000256" key="8">
    <source>
        <dbReference type="ARBA" id="ARBA00022741"/>
    </source>
</evidence>
<dbReference type="SMART" id="SM00387">
    <property type="entry name" value="HATPase_c"/>
    <property type="match status" value="1"/>
</dbReference>
<evidence type="ECO:0000259" key="16">
    <source>
        <dbReference type="PROSITE" id="PS50885"/>
    </source>
</evidence>
<keyword evidence="9 17" id="KW-0418">Kinase</keyword>
<keyword evidence="5" id="KW-0597">Phosphoprotein</keyword>
<organism evidence="17 18">
    <name type="scientific">Priestia megaterium</name>
    <name type="common">Bacillus megaterium</name>
    <dbReference type="NCBI Taxonomy" id="1404"/>
    <lineage>
        <taxon>Bacteria</taxon>
        <taxon>Bacillati</taxon>
        <taxon>Bacillota</taxon>
        <taxon>Bacilli</taxon>
        <taxon>Bacillales</taxon>
        <taxon>Bacillaceae</taxon>
        <taxon>Priestia</taxon>
    </lineage>
</organism>
<dbReference type="Pfam" id="PF00672">
    <property type="entry name" value="HAMP"/>
    <property type="match status" value="1"/>
</dbReference>
<keyword evidence="6" id="KW-0808">Transferase</keyword>
<evidence type="ECO:0000259" key="15">
    <source>
        <dbReference type="PROSITE" id="PS50109"/>
    </source>
</evidence>
<protein>
    <recommendedName>
        <fullName evidence="3">histidine kinase</fullName>
        <ecNumber evidence="3">2.7.13.3</ecNumber>
    </recommendedName>
</protein>
<keyword evidence="13 14" id="KW-0472">Membrane</keyword>
<evidence type="ECO:0000256" key="10">
    <source>
        <dbReference type="ARBA" id="ARBA00022840"/>
    </source>
</evidence>
<evidence type="ECO:0000256" key="11">
    <source>
        <dbReference type="ARBA" id="ARBA00022989"/>
    </source>
</evidence>
<dbReference type="Pfam" id="PF00512">
    <property type="entry name" value="HisKA"/>
    <property type="match status" value="1"/>
</dbReference>
<keyword evidence="12" id="KW-0902">Two-component regulatory system</keyword>
<dbReference type="SMART" id="SM00388">
    <property type="entry name" value="HisKA"/>
    <property type="match status" value="1"/>
</dbReference>
<dbReference type="CDD" id="cd00075">
    <property type="entry name" value="HATPase"/>
    <property type="match status" value="1"/>
</dbReference>
<comment type="subcellular location">
    <subcellularLocation>
        <location evidence="2">Cell membrane</location>
        <topology evidence="2">Multi-pass membrane protein</topology>
    </subcellularLocation>
</comment>
<evidence type="ECO:0000256" key="4">
    <source>
        <dbReference type="ARBA" id="ARBA00022475"/>
    </source>
</evidence>
<evidence type="ECO:0000256" key="3">
    <source>
        <dbReference type="ARBA" id="ARBA00012438"/>
    </source>
</evidence>
<dbReference type="PANTHER" id="PTHR45528:SF1">
    <property type="entry name" value="SENSOR HISTIDINE KINASE CPXA"/>
    <property type="match status" value="1"/>
</dbReference>
<dbReference type="InterPro" id="IPR004358">
    <property type="entry name" value="Sig_transdc_His_kin-like_C"/>
</dbReference>
<dbReference type="InterPro" id="IPR005467">
    <property type="entry name" value="His_kinase_dom"/>
</dbReference>
<dbReference type="GO" id="GO:0000155">
    <property type="term" value="F:phosphorelay sensor kinase activity"/>
    <property type="evidence" value="ECO:0007669"/>
    <property type="project" value="InterPro"/>
</dbReference>
<evidence type="ECO:0000256" key="13">
    <source>
        <dbReference type="ARBA" id="ARBA00023136"/>
    </source>
</evidence>
<comment type="catalytic activity">
    <reaction evidence="1">
        <text>ATP + protein L-histidine = ADP + protein N-phospho-L-histidine.</text>
        <dbReference type="EC" id="2.7.13.3"/>
    </reaction>
</comment>
<dbReference type="SUPFAM" id="SSF158472">
    <property type="entry name" value="HAMP domain-like"/>
    <property type="match status" value="1"/>
</dbReference>
<feature type="domain" description="HAMP" evidence="16">
    <location>
        <begin position="191"/>
        <end position="243"/>
    </location>
</feature>
<dbReference type="FunFam" id="3.30.565.10:FF:000006">
    <property type="entry name" value="Sensor histidine kinase WalK"/>
    <property type="match status" value="1"/>
</dbReference>
<dbReference type="Gene3D" id="6.10.340.10">
    <property type="match status" value="1"/>
</dbReference>
<dbReference type="EC" id="2.7.13.3" evidence="3"/>
<feature type="domain" description="Histidine kinase" evidence="15">
    <location>
        <begin position="272"/>
        <end position="487"/>
    </location>
</feature>
<dbReference type="AlphaFoldDB" id="A0AA86LVV7"/>
<dbReference type="CDD" id="cd00082">
    <property type="entry name" value="HisKA"/>
    <property type="match status" value="1"/>
</dbReference>
<dbReference type="InterPro" id="IPR003594">
    <property type="entry name" value="HATPase_dom"/>
</dbReference>
<name>A0AA86LVV7_PRIMG</name>
<evidence type="ECO:0000256" key="9">
    <source>
        <dbReference type="ARBA" id="ARBA00022777"/>
    </source>
</evidence>
<dbReference type="Proteomes" id="UP000253834">
    <property type="component" value="Chromosome"/>
</dbReference>
<dbReference type="Pfam" id="PF02518">
    <property type="entry name" value="HATPase_c"/>
    <property type="match status" value="1"/>
</dbReference>
<dbReference type="Gene3D" id="3.30.565.10">
    <property type="entry name" value="Histidine kinase-like ATPase, C-terminal domain"/>
    <property type="match status" value="1"/>
</dbReference>
<evidence type="ECO:0000256" key="2">
    <source>
        <dbReference type="ARBA" id="ARBA00004651"/>
    </source>
</evidence>
<dbReference type="CDD" id="cd06225">
    <property type="entry name" value="HAMP"/>
    <property type="match status" value="1"/>
</dbReference>
<sequence length="491" mass="55413">MKISLKAKMGFVLAFLIILTVTVLSVLVLKGIETNQRDQLESELIQKSKAAEQTIHQSYVTGEPALNTDSFLQQKGQRLASSIASQSGMQTVLYNQKGQEAGSSIPIGQKDVDVSDTLSYALKGKIAYQISGSSLIYFAPVVIDKQFIGVLRFDHSLKNNQQFIADIRHLFRMGGTIAAAAAFLIGYAYFYRIASLIATLQKTSQQIRKGHYLTDVPFKRRDELGELSQGLFFMSTSIKKNIDQMNEEKRKLEFAISKLQSLEQQQKQFIGNISHEFKTPLTSIKAYVDLLDMYRDDPQLMEDGLQNIRKETNRLHEMVDKILKLSALEKYDFEQRPEQVELKRLLEDICDRMKGKAAKFDLTLHTNIKEAVVWADRESLIHIFINLIDNAIKYNEPGGKVEVTSYTLENSTIVDVANTGIGIPPEAEEKLFQPFFTVNKDRSRLSGGTGLGLALAKDLTEKQNGVIKLHHSDSTWTIFKVSFPLKNREMS</sequence>
<dbReference type="EMBL" id="CP022674">
    <property type="protein sequence ID" value="AXI29907.1"/>
    <property type="molecule type" value="Genomic_DNA"/>
</dbReference>
<dbReference type="PROSITE" id="PS50885">
    <property type="entry name" value="HAMP"/>
    <property type="match status" value="1"/>
</dbReference>